<keyword evidence="2" id="KW-0804">Transcription</keyword>
<gene>
    <name evidence="2" type="ORF">HaLaN_24779</name>
</gene>
<feature type="domain" description="DNA-directed RNA polymerase N-terminal" evidence="1">
    <location>
        <begin position="36"/>
        <end position="223"/>
    </location>
</feature>
<dbReference type="InterPro" id="IPR037159">
    <property type="entry name" value="RNA_POL_N_sf"/>
</dbReference>
<evidence type="ECO:0000259" key="1">
    <source>
        <dbReference type="Pfam" id="PF14700"/>
    </source>
</evidence>
<feature type="non-terminal residue" evidence="2">
    <location>
        <position position="229"/>
    </location>
</feature>
<protein>
    <submittedName>
        <fullName evidence="2">DNA-directed RNA polymerase N-terminal</fullName>
    </submittedName>
</protein>
<keyword evidence="3" id="KW-1185">Reference proteome</keyword>
<accession>A0A699ZVB3</accession>
<keyword evidence="2" id="KW-0240">DNA-directed RNA polymerase</keyword>
<reference evidence="2 3" key="1">
    <citation type="submission" date="2020-02" db="EMBL/GenBank/DDBJ databases">
        <title>Draft genome sequence of Haematococcus lacustris strain NIES-144.</title>
        <authorList>
            <person name="Morimoto D."/>
            <person name="Nakagawa S."/>
            <person name="Yoshida T."/>
            <person name="Sawayama S."/>
        </authorList>
    </citation>
    <scope>NUCLEOTIDE SEQUENCE [LARGE SCALE GENOMIC DNA]</scope>
    <source>
        <strain evidence="2 3">NIES-144</strain>
    </source>
</reference>
<dbReference type="Gene3D" id="1.10.1320.10">
    <property type="entry name" value="DNA-directed RNA polymerase, N-terminal domain"/>
    <property type="match status" value="1"/>
</dbReference>
<evidence type="ECO:0000313" key="2">
    <source>
        <dbReference type="EMBL" id="GFH26603.1"/>
    </source>
</evidence>
<dbReference type="InterPro" id="IPR029262">
    <property type="entry name" value="RPOL_N"/>
</dbReference>
<dbReference type="Pfam" id="PF14700">
    <property type="entry name" value="RPOL_N"/>
    <property type="match status" value="1"/>
</dbReference>
<sequence length="229" mass="25300">MKEQERRLQRQEGAQLTPCPPLLQLWATPLAAHFESLLTQLGPEQLAIVTAQAVMNKVLGAQVPDKHFSRRFHGAVPLREVALSVGNAVEDRLRYDGLIRALAQEKSIIKQAAATFRQEEKQVNLGKQAGDLHVPGDLNQARLDEEGRRRLVKKMKAQLDALSGLPVKKRSGLIGVLNPSERSRLQGSIDMLLSKERWSTIYALQVGAELVAMLLPHANLPLPPATTQP</sequence>
<dbReference type="EMBL" id="BLLF01003178">
    <property type="protein sequence ID" value="GFH26603.1"/>
    <property type="molecule type" value="Genomic_DNA"/>
</dbReference>
<evidence type="ECO:0000313" key="3">
    <source>
        <dbReference type="Proteomes" id="UP000485058"/>
    </source>
</evidence>
<organism evidence="2 3">
    <name type="scientific">Haematococcus lacustris</name>
    <name type="common">Green alga</name>
    <name type="synonym">Haematococcus pluvialis</name>
    <dbReference type="NCBI Taxonomy" id="44745"/>
    <lineage>
        <taxon>Eukaryota</taxon>
        <taxon>Viridiplantae</taxon>
        <taxon>Chlorophyta</taxon>
        <taxon>core chlorophytes</taxon>
        <taxon>Chlorophyceae</taxon>
        <taxon>CS clade</taxon>
        <taxon>Chlamydomonadales</taxon>
        <taxon>Haematococcaceae</taxon>
        <taxon>Haematococcus</taxon>
    </lineage>
</organism>
<proteinExistence type="predicted"/>
<dbReference type="GO" id="GO:0000428">
    <property type="term" value="C:DNA-directed RNA polymerase complex"/>
    <property type="evidence" value="ECO:0007669"/>
    <property type="project" value="UniProtKB-KW"/>
</dbReference>
<name>A0A699ZVB3_HAELA</name>
<dbReference type="Proteomes" id="UP000485058">
    <property type="component" value="Unassembled WGS sequence"/>
</dbReference>
<comment type="caution">
    <text evidence="2">The sequence shown here is derived from an EMBL/GenBank/DDBJ whole genome shotgun (WGS) entry which is preliminary data.</text>
</comment>
<dbReference type="AlphaFoldDB" id="A0A699ZVB3"/>
<feature type="non-terminal residue" evidence="2">
    <location>
        <position position="1"/>
    </location>
</feature>